<accession>A0ABV9X9D7</accession>
<keyword evidence="3" id="KW-1185">Reference proteome</keyword>
<reference evidence="3" key="1">
    <citation type="journal article" date="2019" name="Int. J. Syst. Evol. Microbiol.">
        <title>The Global Catalogue of Microorganisms (GCM) 10K type strain sequencing project: providing services to taxonomists for standard genome sequencing and annotation.</title>
        <authorList>
            <consortium name="The Broad Institute Genomics Platform"/>
            <consortium name="The Broad Institute Genome Sequencing Center for Infectious Disease"/>
            <person name="Wu L."/>
            <person name="Ma J."/>
        </authorList>
    </citation>
    <scope>NUCLEOTIDE SEQUENCE [LARGE SCALE GENOMIC DNA]</scope>
    <source>
        <strain evidence="3">CGMCC 4.1542</strain>
    </source>
</reference>
<dbReference type="Proteomes" id="UP001595855">
    <property type="component" value="Unassembled WGS sequence"/>
</dbReference>
<dbReference type="EMBL" id="JBHSJO010000003">
    <property type="protein sequence ID" value="MFC5020503.1"/>
    <property type="molecule type" value="Genomic_DNA"/>
</dbReference>
<feature type="region of interest" description="Disordered" evidence="1">
    <location>
        <begin position="232"/>
        <end position="319"/>
    </location>
</feature>
<feature type="compositionally biased region" description="Low complexity" evidence="1">
    <location>
        <begin position="264"/>
        <end position="285"/>
    </location>
</feature>
<organism evidence="2 3">
    <name type="scientific">Streptomyces lienomycini</name>
    <dbReference type="NCBI Taxonomy" id="284035"/>
    <lineage>
        <taxon>Bacteria</taxon>
        <taxon>Bacillati</taxon>
        <taxon>Actinomycetota</taxon>
        <taxon>Actinomycetes</taxon>
        <taxon>Kitasatosporales</taxon>
        <taxon>Streptomycetaceae</taxon>
        <taxon>Streptomyces</taxon>
    </lineage>
</organism>
<evidence type="ECO:0000256" key="1">
    <source>
        <dbReference type="SAM" id="MobiDB-lite"/>
    </source>
</evidence>
<feature type="compositionally biased region" description="Basic and acidic residues" evidence="1">
    <location>
        <begin position="157"/>
        <end position="172"/>
    </location>
</feature>
<evidence type="ECO:0000313" key="2">
    <source>
        <dbReference type="EMBL" id="MFC5020503.1"/>
    </source>
</evidence>
<proteinExistence type="predicted"/>
<evidence type="ECO:0000313" key="3">
    <source>
        <dbReference type="Proteomes" id="UP001595855"/>
    </source>
</evidence>
<protein>
    <recommendedName>
        <fullName evidence="4">Hydrophobic W protein</fullName>
    </recommendedName>
</protein>
<evidence type="ECO:0008006" key="4">
    <source>
        <dbReference type="Google" id="ProtNLM"/>
    </source>
</evidence>
<name>A0ABV9X9D7_9ACTN</name>
<sequence length="474" mass="49069">MSLGDEPIRDGHHAEPAEEPAYLSEPEPSGEVLDQSGHFSVVVSDDGSATLNGQPVPVADGEPAHAAILDILHNIAIDLGGNVTAAISDPGAEYTALVEISPDGSSRLLDQEEPPPEAGPRPALTSSEDASTTAQFEPASAQRPLEFEDSSDGSEDSVVHRPDDGPDREEPRAAPSFLGIRRPGRSDGARGARQSGDEYKHQSVLNKPFVMGPAALVAAAVVIVPMLMLGSDGSDEDGGARKAEAGTSSETGTPLTAEEPPPTVSLTPSTPSASPSPKTSESAPTVRKSPPAPPVKAPEPTADGRPTTTTTNNEPSQDTAAAAVRRLAGKASSSPHICYRAYVAGQGWQKPVCDGTMAGGDLPIKALNIATTGVGGTAANAFTYKAGSADGRGEWNRWTRVVGDGRDNYIGRPNAGAPNMLGFAINIGKGQLCHVARSRDSDGGKRACVKPRPAFTYSGSLLNKAWLRAVEFTV</sequence>
<feature type="compositionally biased region" description="Polar residues" evidence="1">
    <location>
        <begin position="124"/>
        <end position="135"/>
    </location>
</feature>
<comment type="caution">
    <text evidence="2">The sequence shown here is derived from an EMBL/GenBank/DDBJ whole genome shotgun (WGS) entry which is preliminary data.</text>
</comment>
<feature type="compositionally biased region" description="Basic and acidic residues" evidence="1">
    <location>
        <begin position="184"/>
        <end position="199"/>
    </location>
</feature>
<feature type="compositionally biased region" description="Basic and acidic residues" evidence="1">
    <location>
        <begin position="1"/>
        <end position="16"/>
    </location>
</feature>
<dbReference type="RefSeq" id="WP_344505206.1">
    <property type="nucleotide sequence ID" value="NZ_BAAATN010000026.1"/>
</dbReference>
<gene>
    <name evidence="2" type="ORF">ACFPRC_37460</name>
</gene>
<feature type="region of interest" description="Disordered" evidence="1">
    <location>
        <begin position="104"/>
        <end position="199"/>
    </location>
</feature>
<feature type="region of interest" description="Disordered" evidence="1">
    <location>
        <begin position="1"/>
        <end position="33"/>
    </location>
</feature>